<dbReference type="OrthoDB" id="1711122at2"/>
<dbReference type="EMBL" id="VYKK01000007">
    <property type="protein sequence ID" value="KAA9005878.1"/>
    <property type="molecule type" value="Genomic_DNA"/>
</dbReference>
<comment type="caution">
    <text evidence="1">The sequence shown here is derived from an EMBL/GenBank/DDBJ whole genome shotgun (WGS) entry which is preliminary data.</text>
</comment>
<evidence type="ECO:0000313" key="1">
    <source>
        <dbReference type="EMBL" id="KAA9005878.1"/>
    </source>
</evidence>
<dbReference type="RefSeq" id="WP_150457579.1">
    <property type="nucleotide sequence ID" value="NZ_VYKK01000007.1"/>
</dbReference>
<dbReference type="InterPro" id="IPR008316">
    <property type="entry name" value="UCP029876"/>
</dbReference>
<sequence>MNIWEKVTGSDMVKEMKALEWRAAKLPADYLAAWEEIQANLWTYADFSGRNLMPILDGALGLLEEMAMEGQTVQEALGNDIRGFCSALAGDEGAKSYRDKWREQLNHRIAKKLNGQGAKK</sequence>
<organism evidence="1 2">
    <name type="scientific">Paenibacillus spiritus</name>
    <dbReference type="NCBI Taxonomy" id="2496557"/>
    <lineage>
        <taxon>Bacteria</taxon>
        <taxon>Bacillati</taxon>
        <taxon>Bacillota</taxon>
        <taxon>Bacilli</taxon>
        <taxon>Bacillales</taxon>
        <taxon>Paenibacillaceae</taxon>
        <taxon>Paenibacillus</taxon>
    </lineage>
</organism>
<name>A0A5J5GD65_9BACL</name>
<gene>
    <name evidence="1" type="ORF">F4V43_07340</name>
</gene>
<dbReference type="Pfam" id="PF06304">
    <property type="entry name" value="DUF1048"/>
    <property type="match status" value="1"/>
</dbReference>
<dbReference type="Proteomes" id="UP000367750">
    <property type="component" value="Unassembled WGS sequence"/>
</dbReference>
<evidence type="ECO:0000313" key="2">
    <source>
        <dbReference type="Proteomes" id="UP000367750"/>
    </source>
</evidence>
<keyword evidence="2" id="KW-1185">Reference proteome</keyword>
<dbReference type="SUPFAM" id="SSF158560">
    <property type="entry name" value="BH3980-like"/>
    <property type="match status" value="1"/>
</dbReference>
<reference evidence="1 2" key="1">
    <citation type="submission" date="2019-09" db="EMBL/GenBank/DDBJ databases">
        <title>Bacillus ochoae sp. nov., Paenibacillus whitsoniae sp. nov., Paenibacillus spiritus sp. nov. Isolated from the Mars Exploration Rover during spacecraft assembly.</title>
        <authorList>
            <person name="Seuylemezian A."/>
            <person name="Vaishampayan P."/>
        </authorList>
    </citation>
    <scope>NUCLEOTIDE SEQUENCE [LARGE SCALE GENOMIC DNA]</scope>
    <source>
        <strain evidence="1 2">MER_111</strain>
    </source>
</reference>
<dbReference type="Gene3D" id="1.10.1900.10">
    <property type="entry name" value="c-terminal domain of poly(a) binding protein"/>
    <property type="match status" value="1"/>
</dbReference>
<proteinExistence type="predicted"/>
<dbReference type="AlphaFoldDB" id="A0A5J5GD65"/>
<protein>
    <submittedName>
        <fullName evidence="1">DUF1048 domain-containing protein</fullName>
    </submittedName>
</protein>
<accession>A0A5J5GD65</accession>